<keyword evidence="4" id="KW-1185">Reference proteome</keyword>
<dbReference type="InterPro" id="IPR012551">
    <property type="entry name" value="DUF1707_SHOCT-like"/>
</dbReference>
<evidence type="ECO:0000259" key="2">
    <source>
        <dbReference type="Pfam" id="PF08044"/>
    </source>
</evidence>
<feature type="domain" description="DUF1707" evidence="2">
    <location>
        <begin position="94"/>
        <end position="145"/>
    </location>
</feature>
<comment type="caution">
    <text evidence="3">The sequence shown here is derived from an EMBL/GenBank/DDBJ whole genome shotgun (WGS) entry which is preliminary data.</text>
</comment>
<evidence type="ECO:0000313" key="3">
    <source>
        <dbReference type="EMBL" id="KAB8180862.1"/>
    </source>
</evidence>
<name>A0A5N6BK59_9ACTN</name>
<organism evidence="3 4">
    <name type="scientific">Microbispora catharanthi</name>
    <dbReference type="NCBI Taxonomy" id="1712871"/>
    <lineage>
        <taxon>Bacteria</taxon>
        <taxon>Bacillati</taxon>
        <taxon>Actinomycetota</taxon>
        <taxon>Actinomycetes</taxon>
        <taxon>Streptosporangiales</taxon>
        <taxon>Streptosporangiaceae</taxon>
        <taxon>Microbispora</taxon>
    </lineage>
</organism>
<dbReference type="Proteomes" id="UP000313066">
    <property type="component" value="Unassembled WGS sequence"/>
</dbReference>
<reference evidence="3 4" key="1">
    <citation type="submission" date="2019-10" db="EMBL/GenBank/DDBJ databases">
        <title>Nonomuraea sp. nov., isolated from Phyllanthus amarus.</title>
        <authorList>
            <person name="Klykleung N."/>
            <person name="Tanasupawat S."/>
        </authorList>
    </citation>
    <scope>NUCLEOTIDE SEQUENCE [LARGE SCALE GENOMIC DNA]</scope>
    <source>
        <strain evidence="3 4">CR1-09</strain>
    </source>
</reference>
<gene>
    <name evidence="3" type="ORF">FH610_030985</name>
</gene>
<accession>A0A5N6BK59</accession>
<dbReference type="PANTHER" id="PTHR40763:SF4">
    <property type="entry name" value="DUF1707 DOMAIN-CONTAINING PROTEIN"/>
    <property type="match status" value="1"/>
</dbReference>
<dbReference type="Pfam" id="PF08044">
    <property type="entry name" value="DUF1707"/>
    <property type="match status" value="1"/>
</dbReference>
<protein>
    <submittedName>
        <fullName evidence="3">DUF1707 domain-containing protein</fullName>
    </submittedName>
</protein>
<feature type="region of interest" description="Disordered" evidence="1">
    <location>
        <begin position="1"/>
        <end position="70"/>
    </location>
</feature>
<evidence type="ECO:0000256" key="1">
    <source>
        <dbReference type="SAM" id="MobiDB-lite"/>
    </source>
</evidence>
<dbReference type="PANTHER" id="PTHR40763">
    <property type="entry name" value="MEMBRANE PROTEIN-RELATED"/>
    <property type="match status" value="1"/>
</dbReference>
<evidence type="ECO:0000313" key="4">
    <source>
        <dbReference type="Proteomes" id="UP000313066"/>
    </source>
</evidence>
<proteinExistence type="predicted"/>
<sequence>MPGGHPAGKVGISSTGRPLRGHPNPASGESDGKHGAQARRQIFPLTFSDAPTDVATRPGRGRPPTRPIATYLDKGYAGEVTSLTPYAGDDPAQRASDLDRDRVAAVLGEALATGRLTSVEHADRLDATYSAVTVGDLAPLTRDLPDAAHPPAALSTERHRVSAVFSKIIRRGRWVAGRHTELSSVFGALIVDLSDAVLPGREVTLELNSFCGKLIVTVPANARVVDEGSAVFSKRSVTGGHGDGDGPLIRVTGNARFGKIVVYRGTSR</sequence>
<dbReference type="EMBL" id="VDMA02000020">
    <property type="protein sequence ID" value="KAB8180862.1"/>
    <property type="molecule type" value="Genomic_DNA"/>
</dbReference>
<dbReference type="AlphaFoldDB" id="A0A5N6BK59"/>